<evidence type="ECO:0000313" key="2">
    <source>
        <dbReference type="Proteomes" id="UP000198504"/>
    </source>
</evidence>
<sequence length="65" mass="7316">MLEFDHRDGTQKSANVSAMVGMGLAWERILDEIAKCDVRCASCHRIATMTRGGHYRTVWPREPPG</sequence>
<reference evidence="2" key="1">
    <citation type="submission" date="2016-10" db="EMBL/GenBank/DDBJ databases">
        <authorList>
            <person name="Varghese N."/>
            <person name="Submissions S."/>
        </authorList>
    </citation>
    <scope>NUCLEOTIDE SEQUENCE [LARGE SCALE GENOMIC DNA]</scope>
    <source>
        <strain evidence="2">CGMCC 4.6856</strain>
    </source>
</reference>
<dbReference type="EMBL" id="FOFA01000002">
    <property type="protein sequence ID" value="SEQ05725.1"/>
    <property type="molecule type" value="Genomic_DNA"/>
</dbReference>
<name>A0A1H9CX19_9ACTN</name>
<protein>
    <submittedName>
        <fullName evidence="1">Uncharacterized protein</fullName>
    </submittedName>
</protein>
<dbReference type="Proteomes" id="UP000198504">
    <property type="component" value="Unassembled WGS sequence"/>
</dbReference>
<gene>
    <name evidence="1" type="ORF">SAMN05421756_102358</name>
</gene>
<evidence type="ECO:0000313" key="1">
    <source>
        <dbReference type="EMBL" id="SEQ05725.1"/>
    </source>
</evidence>
<dbReference type="OrthoDB" id="581550at2"/>
<dbReference type="RefSeq" id="WP_091178239.1">
    <property type="nucleotide sequence ID" value="NZ_FOFA01000002.1"/>
</dbReference>
<accession>A0A1H9CX19</accession>
<keyword evidence="2" id="KW-1185">Reference proteome</keyword>
<dbReference type="AlphaFoldDB" id="A0A1H9CX19"/>
<proteinExistence type="predicted"/>
<organism evidence="1 2">
    <name type="scientific">Microlunatus flavus</name>
    <dbReference type="NCBI Taxonomy" id="1036181"/>
    <lineage>
        <taxon>Bacteria</taxon>
        <taxon>Bacillati</taxon>
        <taxon>Actinomycetota</taxon>
        <taxon>Actinomycetes</taxon>
        <taxon>Propionibacteriales</taxon>
        <taxon>Propionibacteriaceae</taxon>
        <taxon>Microlunatus</taxon>
    </lineage>
</organism>